<dbReference type="Pfam" id="PF13480">
    <property type="entry name" value="Acetyltransf_6"/>
    <property type="match status" value="1"/>
</dbReference>
<dbReference type="Proteomes" id="UP000007939">
    <property type="component" value="Chromosome"/>
</dbReference>
<dbReference type="SUPFAM" id="SSF55729">
    <property type="entry name" value="Acyl-CoA N-acyltransferases (Nat)"/>
    <property type="match status" value="2"/>
</dbReference>
<feature type="compositionally biased region" description="Low complexity" evidence="7">
    <location>
        <begin position="13"/>
        <end position="22"/>
    </location>
</feature>
<keyword evidence="5" id="KW-0012">Acyltransferase</keyword>
<protein>
    <submittedName>
        <fullName evidence="9">Methicillin resistance protein</fullName>
    </submittedName>
</protein>
<name>F4GLG0_PARC1</name>
<dbReference type="PANTHER" id="PTHR36174:SF1">
    <property type="entry name" value="LIPID II:GLYCINE GLYCYLTRANSFERASE"/>
    <property type="match status" value="1"/>
</dbReference>
<dbReference type="PANTHER" id="PTHR36174">
    <property type="entry name" value="LIPID II:GLYCINE GLYCYLTRANSFERASE"/>
    <property type="match status" value="1"/>
</dbReference>
<evidence type="ECO:0000256" key="6">
    <source>
        <dbReference type="ARBA" id="ARBA00023316"/>
    </source>
</evidence>
<dbReference type="HOGENOM" id="CLU_048411_0_0_12"/>
<evidence type="ECO:0000256" key="1">
    <source>
        <dbReference type="ARBA" id="ARBA00009943"/>
    </source>
</evidence>
<organism evidence="9 10">
    <name type="scientific">Parasphaerochaeta coccoides (strain ATCC BAA-1237 / DSM 17374 / SPN1)</name>
    <name type="common">Sphaerochaeta coccoides</name>
    <dbReference type="NCBI Taxonomy" id="760011"/>
    <lineage>
        <taxon>Bacteria</taxon>
        <taxon>Pseudomonadati</taxon>
        <taxon>Spirochaetota</taxon>
        <taxon>Spirochaetia</taxon>
        <taxon>Spirochaetales</taxon>
        <taxon>Sphaerochaetaceae</taxon>
        <taxon>Parasphaerochaeta</taxon>
    </lineage>
</organism>
<dbReference type="InterPro" id="IPR003447">
    <property type="entry name" value="FEMABX"/>
</dbReference>
<dbReference type="InterPro" id="IPR016181">
    <property type="entry name" value="Acyl_CoA_acyltransferase"/>
</dbReference>
<keyword evidence="2" id="KW-0808">Transferase</keyword>
<gene>
    <name evidence="9" type="ordered locus">Spico_0704</name>
</gene>
<evidence type="ECO:0000313" key="10">
    <source>
        <dbReference type="Proteomes" id="UP000007939"/>
    </source>
</evidence>
<dbReference type="GO" id="GO:0008360">
    <property type="term" value="P:regulation of cell shape"/>
    <property type="evidence" value="ECO:0007669"/>
    <property type="project" value="UniProtKB-KW"/>
</dbReference>
<dbReference type="KEGG" id="scc:Spico_0704"/>
<dbReference type="GO" id="GO:0009252">
    <property type="term" value="P:peptidoglycan biosynthetic process"/>
    <property type="evidence" value="ECO:0007669"/>
    <property type="project" value="UniProtKB-KW"/>
</dbReference>
<sequence>MAISGVRRLDAASFSGTTSGTTSPFQSLYWARLKNSHGWTPCFFSYMHHDSPCGLLVLVRCFPLGQKLAYVPFAPEGCMTGVDMEVLSQAILSLLPHGVFVLRYDLPWGTPGLQEDFRISRLRSCKESVQPVATVRISLHKGMSAVYQGFRQRCRRNLKKAVDNGITIRHWEKNATVLSQWYELYLGTARRDGFSPRPLPYIKDVLEVEESDGQADLYVAYDANGDLAGGIIVLFGRQEAVYLHGSSRRDVFSMGASWLLQVHAMEKACEVGCKVYDLHGISASHDGRGHLGRLDLFKTSFGGEIIDRPASLDFIRGRLRRRAYVMLENLRYSVRRGTV</sequence>
<dbReference type="Gene3D" id="3.40.630.30">
    <property type="match status" value="2"/>
</dbReference>
<dbReference type="GO" id="GO:0071555">
    <property type="term" value="P:cell wall organization"/>
    <property type="evidence" value="ECO:0007669"/>
    <property type="project" value="UniProtKB-KW"/>
</dbReference>
<accession>F4GLG0</accession>
<proteinExistence type="inferred from homology"/>
<reference evidence="10" key="1">
    <citation type="submission" date="2011-04" db="EMBL/GenBank/DDBJ databases">
        <title>The complete genome of Spirochaeta coccoides DSM 17374.</title>
        <authorList>
            <person name="Lucas S."/>
            <person name="Copeland A."/>
            <person name="Lapidus A."/>
            <person name="Bruce D."/>
            <person name="Goodwin L."/>
            <person name="Pitluck S."/>
            <person name="Peters L."/>
            <person name="Kyrpides N."/>
            <person name="Mavromatis K."/>
            <person name="Pagani I."/>
            <person name="Ivanova N."/>
            <person name="Ovchinnikova G."/>
            <person name="Lu M."/>
            <person name="Detter J.C."/>
            <person name="Tapia R."/>
            <person name="Han C."/>
            <person name="Land M."/>
            <person name="Hauser L."/>
            <person name="Markowitz V."/>
            <person name="Cheng J.-F."/>
            <person name="Hugenholtz P."/>
            <person name="Woyke T."/>
            <person name="Wu D."/>
            <person name="Spring S."/>
            <person name="Schroeder M."/>
            <person name="Brambilla E."/>
            <person name="Klenk H.-P."/>
            <person name="Eisen J.A."/>
        </authorList>
    </citation>
    <scope>NUCLEOTIDE SEQUENCE [LARGE SCALE GENOMIC DNA]</scope>
    <source>
        <strain evidence="10">ATCC BAA-1237 / DSM 17374 / SPN1</strain>
    </source>
</reference>
<evidence type="ECO:0000259" key="8">
    <source>
        <dbReference type="Pfam" id="PF13480"/>
    </source>
</evidence>
<keyword evidence="3" id="KW-0133">Cell shape</keyword>
<keyword evidence="10" id="KW-1185">Reference proteome</keyword>
<evidence type="ECO:0000256" key="4">
    <source>
        <dbReference type="ARBA" id="ARBA00022984"/>
    </source>
</evidence>
<evidence type="ECO:0000256" key="7">
    <source>
        <dbReference type="SAM" id="MobiDB-lite"/>
    </source>
</evidence>
<evidence type="ECO:0000313" key="9">
    <source>
        <dbReference type="EMBL" id="AEC01930.1"/>
    </source>
</evidence>
<feature type="region of interest" description="Disordered" evidence="7">
    <location>
        <begin position="1"/>
        <end position="22"/>
    </location>
</feature>
<keyword evidence="4" id="KW-0573">Peptidoglycan synthesis</keyword>
<dbReference type="eggNOG" id="COG2348">
    <property type="taxonomic scope" value="Bacteria"/>
</dbReference>
<dbReference type="GO" id="GO:0016755">
    <property type="term" value="F:aminoacyltransferase activity"/>
    <property type="evidence" value="ECO:0007669"/>
    <property type="project" value="InterPro"/>
</dbReference>
<dbReference type="EMBL" id="CP002659">
    <property type="protein sequence ID" value="AEC01930.1"/>
    <property type="molecule type" value="Genomic_DNA"/>
</dbReference>
<dbReference type="PROSITE" id="PS51191">
    <property type="entry name" value="FEMABX"/>
    <property type="match status" value="1"/>
</dbReference>
<evidence type="ECO:0000256" key="5">
    <source>
        <dbReference type="ARBA" id="ARBA00023315"/>
    </source>
</evidence>
<evidence type="ECO:0000256" key="3">
    <source>
        <dbReference type="ARBA" id="ARBA00022960"/>
    </source>
</evidence>
<feature type="domain" description="BioF2-like acetyltransferase" evidence="8">
    <location>
        <begin position="150"/>
        <end position="280"/>
    </location>
</feature>
<keyword evidence="6" id="KW-0961">Cell wall biogenesis/degradation</keyword>
<dbReference type="InterPro" id="IPR038740">
    <property type="entry name" value="BioF2-like_GNAT_dom"/>
</dbReference>
<dbReference type="InterPro" id="IPR050644">
    <property type="entry name" value="PG_Glycine_Bridge_Synth"/>
</dbReference>
<comment type="similarity">
    <text evidence="1">Belongs to the FemABX family.</text>
</comment>
<dbReference type="AlphaFoldDB" id="F4GLG0"/>
<dbReference type="STRING" id="760011.Spico_0704"/>
<evidence type="ECO:0000256" key="2">
    <source>
        <dbReference type="ARBA" id="ARBA00022679"/>
    </source>
</evidence>
<reference evidence="9 10" key="2">
    <citation type="journal article" date="2012" name="Stand. Genomic Sci.">
        <title>Complete genome sequence of the termite hindgut bacterium Spirochaeta coccoides type strain (SPN1(T)), reclassification in the genus Sphaerochaeta as Sphaerochaeta coccoides comb. nov. and emendations of the family Spirochaetaceae and the genus Sphaerochaeta.</title>
        <authorList>
            <person name="Abt B."/>
            <person name="Han C."/>
            <person name="Scheuner C."/>
            <person name="Lu M."/>
            <person name="Lapidus A."/>
            <person name="Nolan M."/>
            <person name="Lucas S."/>
            <person name="Hammon N."/>
            <person name="Deshpande S."/>
            <person name="Cheng J.F."/>
            <person name="Tapia R."/>
            <person name="Goodwin L.A."/>
            <person name="Pitluck S."/>
            <person name="Liolios K."/>
            <person name="Pagani I."/>
            <person name="Ivanova N."/>
            <person name="Mavromatis K."/>
            <person name="Mikhailova N."/>
            <person name="Huntemann M."/>
            <person name="Pati A."/>
            <person name="Chen A."/>
            <person name="Palaniappan K."/>
            <person name="Land M."/>
            <person name="Hauser L."/>
            <person name="Brambilla E.M."/>
            <person name="Rohde M."/>
            <person name="Spring S."/>
            <person name="Gronow S."/>
            <person name="Goker M."/>
            <person name="Woyke T."/>
            <person name="Bristow J."/>
            <person name="Eisen J.A."/>
            <person name="Markowitz V."/>
            <person name="Hugenholtz P."/>
            <person name="Kyrpides N.C."/>
            <person name="Klenk H.P."/>
            <person name="Detter J.C."/>
        </authorList>
    </citation>
    <scope>NUCLEOTIDE SEQUENCE [LARGE SCALE GENOMIC DNA]</scope>
    <source>
        <strain evidence="10">ATCC BAA-1237 / DSM 17374 / SPN1</strain>
    </source>
</reference>
<dbReference type="OrthoDB" id="9785911at2"/>